<feature type="modified residue" description="4-aspartylphosphate" evidence="1">
    <location>
        <position position="60"/>
    </location>
</feature>
<dbReference type="EMBL" id="CP050063">
    <property type="protein sequence ID" value="QIP12560.1"/>
    <property type="molecule type" value="Genomic_DNA"/>
</dbReference>
<gene>
    <name evidence="3" type="ORF">G8759_07970</name>
</gene>
<keyword evidence="1" id="KW-0597">Phosphoprotein</keyword>
<dbReference type="SMART" id="SM00448">
    <property type="entry name" value="REC"/>
    <property type="match status" value="1"/>
</dbReference>
<protein>
    <submittedName>
        <fullName evidence="3">Response regulator</fullName>
    </submittedName>
</protein>
<dbReference type="PANTHER" id="PTHR44520:SF2">
    <property type="entry name" value="RESPONSE REGULATOR RCP1"/>
    <property type="match status" value="1"/>
</dbReference>
<evidence type="ECO:0000313" key="3">
    <source>
        <dbReference type="EMBL" id="QIP12560.1"/>
    </source>
</evidence>
<dbReference type="RefSeq" id="WP_167206783.1">
    <property type="nucleotide sequence ID" value="NZ_CP050063.1"/>
</dbReference>
<dbReference type="SUPFAM" id="SSF52172">
    <property type="entry name" value="CheY-like"/>
    <property type="match status" value="1"/>
</dbReference>
<sequence length="130" mass="14508">MDSPITCLLIDDDEDDQEIFLLALRKLDSSIACSFADDGAEALRKLRQDETFVPQFIFLDLNMPGMNGKQCLTEIKKIAHLQHALIFIYSTSSEAKDILETKQLGADGFITKPAQVSDLIDELSKLLLDC</sequence>
<evidence type="ECO:0000256" key="1">
    <source>
        <dbReference type="PROSITE-ProRule" id="PRU00169"/>
    </source>
</evidence>
<dbReference type="GO" id="GO:0000160">
    <property type="term" value="P:phosphorelay signal transduction system"/>
    <property type="evidence" value="ECO:0007669"/>
    <property type="project" value="InterPro"/>
</dbReference>
<feature type="domain" description="Response regulatory" evidence="2">
    <location>
        <begin position="6"/>
        <end position="127"/>
    </location>
</feature>
<reference evidence="3 4" key="1">
    <citation type="submission" date="2020-03" db="EMBL/GenBank/DDBJ databases">
        <authorList>
            <person name="Kim M.K."/>
        </authorList>
    </citation>
    <scope>NUCLEOTIDE SEQUENCE [LARGE SCALE GENOMIC DNA]</scope>
    <source>
        <strain evidence="3 4">BT328</strain>
    </source>
</reference>
<dbReference type="PROSITE" id="PS50110">
    <property type="entry name" value="RESPONSE_REGULATORY"/>
    <property type="match status" value="1"/>
</dbReference>
<dbReference type="InterPro" id="IPR011006">
    <property type="entry name" value="CheY-like_superfamily"/>
</dbReference>
<evidence type="ECO:0000259" key="2">
    <source>
        <dbReference type="PROSITE" id="PS50110"/>
    </source>
</evidence>
<dbReference type="PANTHER" id="PTHR44520">
    <property type="entry name" value="RESPONSE REGULATOR RCP1-RELATED"/>
    <property type="match status" value="1"/>
</dbReference>
<dbReference type="InterPro" id="IPR052893">
    <property type="entry name" value="TCS_response_regulator"/>
</dbReference>
<dbReference type="Gene3D" id="3.40.50.2300">
    <property type="match status" value="1"/>
</dbReference>
<dbReference type="Pfam" id="PF00072">
    <property type="entry name" value="Response_reg"/>
    <property type="match status" value="1"/>
</dbReference>
<name>A0A6G9AJD0_9BACT</name>
<dbReference type="Proteomes" id="UP000501802">
    <property type="component" value="Chromosome"/>
</dbReference>
<dbReference type="KEGG" id="spib:G8759_07970"/>
<keyword evidence="4" id="KW-1185">Reference proteome</keyword>
<evidence type="ECO:0000313" key="4">
    <source>
        <dbReference type="Proteomes" id="UP000501802"/>
    </source>
</evidence>
<dbReference type="InterPro" id="IPR001789">
    <property type="entry name" value="Sig_transdc_resp-reg_receiver"/>
</dbReference>
<proteinExistence type="predicted"/>
<accession>A0A6G9AJD0</accession>
<dbReference type="AlphaFoldDB" id="A0A6G9AJD0"/>
<organism evidence="3 4">
    <name type="scientific">Spirosoma aureum</name>
    <dbReference type="NCBI Taxonomy" id="2692134"/>
    <lineage>
        <taxon>Bacteria</taxon>
        <taxon>Pseudomonadati</taxon>
        <taxon>Bacteroidota</taxon>
        <taxon>Cytophagia</taxon>
        <taxon>Cytophagales</taxon>
        <taxon>Cytophagaceae</taxon>
        <taxon>Spirosoma</taxon>
    </lineage>
</organism>